<dbReference type="Proteomes" id="UP000475928">
    <property type="component" value="Unassembled WGS sequence"/>
</dbReference>
<dbReference type="AlphaFoldDB" id="A0A6A0B5I6"/>
<dbReference type="RefSeq" id="WP_172354995.1">
    <property type="nucleotide sequence ID" value="NZ_BLLH01000001.1"/>
</dbReference>
<evidence type="ECO:0000313" key="2">
    <source>
        <dbReference type="Proteomes" id="UP000475928"/>
    </source>
</evidence>
<comment type="caution">
    <text evidence="1">The sequence shown here is derived from an EMBL/GenBank/DDBJ whole genome shotgun (WGS) entry which is preliminary data.</text>
</comment>
<dbReference type="SUPFAM" id="SSF50814">
    <property type="entry name" value="Lipocalins"/>
    <property type="match status" value="1"/>
</dbReference>
<protein>
    <recommendedName>
        <fullName evidence="3">DUF1934 domain-containing protein</fullName>
    </recommendedName>
</protein>
<dbReference type="InterPro" id="IPR012674">
    <property type="entry name" value="Calycin"/>
</dbReference>
<dbReference type="Gene3D" id="2.40.128.20">
    <property type="match status" value="1"/>
</dbReference>
<accession>A0A6A0B5I6</accession>
<reference evidence="1 2" key="1">
    <citation type="submission" date="2020-02" db="EMBL/GenBank/DDBJ databases">
        <title>Draft genome sequence of Lactococcus sp. Hs20B0-1.</title>
        <authorList>
            <person name="Noda S."/>
            <person name="Yuki M."/>
            <person name="Ohkuma M."/>
        </authorList>
    </citation>
    <scope>NUCLEOTIDE SEQUENCE [LARGE SCALE GENOMIC DNA]</scope>
    <source>
        <strain evidence="1 2">Hs20B0-1</strain>
    </source>
</reference>
<organism evidence="1 2">
    <name type="scientific">Pseudolactococcus insecticola</name>
    <dbReference type="NCBI Taxonomy" id="2709158"/>
    <lineage>
        <taxon>Bacteria</taxon>
        <taxon>Bacillati</taxon>
        <taxon>Bacillota</taxon>
        <taxon>Bacilli</taxon>
        <taxon>Lactobacillales</taxon>
        <taxon>Streptococcaceae</taxon>
        <taxon>Pseudolactococcus</taxon>
    </lineage>
</organism>
<dbReference type="InterPro" id="IPR015231">
    <property type="entry name" value="DUF1934"/>
</dbReference>
<keyword evidence="2" id="KW-1185">Reference proteome</keyword>
<evidence type="ECO:0008006" key="3">
    <source>
        <dbReference type="Google" id="ProtNLM"/>
    </source>
</evidence>
<sequence>MTQIMIDNIIEIDEQKEVIHEVVTGEYREKNGQQYLIYQNELSEKVVMKYGTEMLTITRFSNPSSIMKMHPEITTKTAIATPVGAQHFDLKTQQYQQQENGFDTQYQLFQMDQKIAQYHLSVRFS</sequence>
<evidence type="ECO:0000313" key="1">
    <source>
        <dbReference type="EMBL" id="GFH39953.1"/>
    </source>
</evidence>
<dbReference type="Pfam" id="PF09148">
    <property type="entry name" value="DUF1934"/>
    <property type="match status" value="1"/>
</dbReference>
<gene>
    <name evidence="1" type="ORF">Hs20B_03510</name>
</gene>
<name>A0A6A0B5I6_9LACT</name>
<proteinExistence type="predicted"/>
<dbReference type="EMBL" id="BLLH01000001">
    <property type="protein sequence ID" value="GFH39953.1"/>
    <property type="molecule type" value="Genomic_DNA"/>
</dbReference>